<dbReference type="PANTHER" id="PTHR31681:SF3">
    <property type="entry name" value="OS04G0690100 PROTEIN"/>
    <property type="match status" value="1"/>
</dbReference>
<keyword evidence="3" id="KW-1185">Reference proteome</keyword>
<feature type="compositionally biased region" description="Low complexity" evidence="1">
    <location>
        <begin position="117"/>
        <end position="127"/>
    </location>
</feature>
<dbReference type="PANTHER" id="PTHR31681">
    <property type="entry name" value="C2H2-LIKE ZINC FINGER PROTEIN"/>
    <property type="match status" value="1"/>
</dbReference>
<name>A0A0D2N256_HYPSF</name>
<feature type="region of interest" description="Disordered" evidence="1">
    <location>
        <begin position="32"/>
        <end position="55"/>
    </location>
</feature>
<proteinExistence type="predicted"/>
<feature type="region of interest" description="Disordered" evidence="1">
    <location>
        <begin position="108"/>
        <end position="165"/>
    </location>
</feature>
<dbReference type="Gene3D" id="3.90.228.10">
    <property type="match status" value="1"/>
</dbReference>
<dbReference type="AlphaFoldDB" id="A0A0D2N256"/>
<evidence type="ECO:0000313" key="3">
    <source>
        <dbReference type="Proteomes" id="UP000054270"/>
    </source>
</evidence>
<evidence type="ECO:0000313" key="2">
    <source>
        <dbReference type="EMBL" id="KJA13314.1"/>
    </source>
</evidence>
<gene>
    <name evidence="2" type="ORF">HYPSUDRAFT_195816</name>
</gene>
<dbReference type="EMBL" id="KN817755">
    <property type="protein sequence ID" value="KJA13314.1"/>
    <property type="molecule type" value="Genomic_DNA"/>
</dbReference>
<dbReference type="OMA" id="DECRINA"/>
<protein>
    <recommendedName>
        <fullName evidence="4">PARP catalytic domain-containing protein</fullName>
    </recommendedName>
</protein>
<evidence type="ECO:0008006" key="4">
    <source>
        <dbReference type="Google" id="ProtNLM"/>
    </source>
</evidence>
<dbReference type="SUPFAM" id="SSF56399">
    <property type="entry name" value="ADP-ribosylation"/>
    <property type="match status" value="1"/>
</dbReference>
<dbReference type="Proteomes" id="UP000054270">
    <property type="component" value="Unassembled WGS sequence"/>
</dbReference>
<sequence length="452" mass="49165">MASTSDSRDNGSGSIFPLSISRGRTFESFHEDGEHVDFSGDDGDDDDDDLNGIYDTAPPLALTDGAPYYPGVTTCIVCEQRPPFSRNGKNYPTCGMRCAGILQRLQSDFNQQPPSPSGSRAGPSTPTRALPRPGLTPGRASTVDDLSRSLSTLSLPERTPHRHPTIRRANTSPCVVCTVKPCRDSRFVTCGLTCAEKLCKSGPANHAMCNYCHRQPKAPNSNQCGPVCVERARVACLLCKSRPKYQRYHLCGKSCKAMATKWTPLILEAPAGHATYEFVEKKFRDAWKFPTTPVPAIKNIFKIIESSTFLQPYDRYKKNFGNEVFRYHGTTRQCTLGSSGNTQLCANTTCALCCILKTSFKTSLANPGGAFGPGIYSSSASNKAYSYSAGGTGAMLLTKVILGNVRSVQGWNEVMSCPQGFNSVVFDRQGGALNETIVYSDDAIRPVFLITF</sequence>
<dbReference type="OrthoDB" id="9514740at2759"/>
<organism evidence="2 3">
    <name type="scientific">Hypholoma sublateritium (strain FD-334 SS-4)</name>
    <dbReference type="NCBI Taxonomy" id="945553"/>
    <lineage>
        <taxon>Eukaryota</taxon>
        <taxon>Fungi</taxon>
        <taxon>Dikarya</taxon>
        <taxon>Basidiomycota</taxon>
        <taxon>Agaricomycotina</taxon>
        <taxon>Agaricomycetes</taxon>
        <taxon>Agaricomycetidae</taxon>
        <taxon>Agaricales</taxon>
        <taxon>Agaricineae</taxon>
        <taxon>Strophariaceae</taxon>
        <taxon>Hypholoma</taxon>
    </lineage>
</organism>
<feature type="compositionally biased region" description="Acidic residues" evidence="1">
    <location>
        <begin position="39"/>
        <end position="50"/>
    </location>
</feature>
<reference evidence="3" key="1">
    <citation type="submission" date="2014-04" db="EMBL/GenBank/DDBJ databases">
        <title>Evolutionary Origins and Diversification of the Mycorrhizal Mutualists.</title>
        <authorList>
            <consortium name="DOE Joint Genome Institute"/>
            <consortium name="Mycorrhizal Genomics Consortium"/>
            <person name="Kohler A."/>
            <person name="Kuo A."/>
            <person name="Nagy L.G."/>
            <person name="Floudas D."/>
            <person name="Copeland A."/>
            <person name="Barry K.W."/>
            <person name="Cichocki N."/>
            <person name="Veneault-Fourrey C."/>
            <person name="LaButti K."/>
            <person name="Lindquist E.A."/>
            <person name="Lipzen A."/>
            <person name="Lundell T."/>
            <person name="Morin E."/>
            <person name="Murat C."/>
            <person name="Riley R."/>
            <person name="Ohm R."/>
            <person name="Sun H."/>
            <person name="Tunlid A."/>
            <person name="Henrissat B."/>
            <person name="Grigoriev I.V."/>
            <person name="Hibbett D.S."/>
            <person name="Martin F."/>
        </authorList>
    </citation>
    <scope>NUCLEOTIDE SEQUENCE [LARGE SCALE GENOMIC DNA]</scope>
    <source>
        <strain evidence="3">FD-334 SS-4</strain>
    </source>
</reference>
<accession>A0A0D2N256</accession>
<evidence type="ECO:0000256" key="1">
    <source>
        <dbReference type="SAM" id="MobiDB-lite"/>
    </source>
</evidence>